<dbReference type="CDD" id="cd01171">
    <property type="entry name" value="YXKO-related"/>
    <property type="match status" value="1"/>
</dbReference>
<comment type="catalytic activity">
    <reaction evidence="15 17">
        <text>(6S)-NADHX + ADP = AMP + phosphate + NADH + H(+)</text>
        <dbReference type="Rhea" id="RHEA:32223"/>
        <dbReference type="ChEBI" id="CHEBI:15378"/>
        <dbReference type="ChEBI" id="CHEBI:43474"/>
        <dbReference type="ChEBI" id="CHEBI:57945"/>
        <dbReference type="ChEBI" id="CHEBI:64074"/>
        <dbReference type="ChEBI" id="CHEBI:456215"/>
        <dbReference type="ChEBI" id="CHEBI:456216"/>
        <dbReference type="EC" id="4.2.1.136"/>
    </reaction>
</comment>
<dbReference type="Pfam" id="PF01256">
    <property type="entry name" value="Carb_kinase"/>
    <property type="match status" value="1"/>
</dbReference>
<keyword evidence="20" id="KW-0418">Kinase</keyword>
<keyword evidence="6 17" id="KW-0547">Nucleotide-binding</keyword>
<evidence type="ECO:0000313" key="21">
    <source>
        <dbReference type="Proteomes" id="UP000190868"/>
    </source>
</evidence>
<comment type="similarity">
    <text evidence="3 17">In the N-terminal section; belongs to the NnrE/AIBP family.</text>
</comment>
<evidence type="ECO:0000256" key="4">
    <source>
        <dbReference type="ARBA" id="ARBA00009524"/>
    </source>
</evidence>
<evidence type="ECO:0000256" key="14">
    <source>
        <dbReference type="ARBA" id="ARBA00025153"/>
    </source>
</evidence>
<evidence type="ECO:0000256" key="17">
    <source>
        <dbReference type="PIRNR" id="PIRNR017184"/>
    </source>
</evidence>
<dbReference type="GO" id="GO:0052855">
    <property type="term" value="F:ADP-dependent NAD(P)H-hydrate dehydratase activity"/>
    <property type="evidence" value="ECO:0007669"/>
    <property type="project" value="UniProtKB-UniRule"/>
</dbReference>
<dbReference type="PIRSF" id="PIRSF017184">
    <property type="entry name" value="Nnr"/>
    <property type="match status" value="1"/>
</dbReference>
<keyword evidence="5 17" id="KW-0479">Metal-binding</keyword>
<dbReference type="NCBIfam" id="TIGR00197">
    <property type="entry name" value="yjeF_nterm"/>
    <property type="match status" value="1"/>
</dbReference>
<feature type="domain" description="YjeF N-terminal" evidence="19">
    <location>
        <begin position="8"/>
        <end position="202"/>
    </location>
</feature>
<keyword evidence="12 17" id="KW-0456">Lyase</keyword>
<dbReference type="PANTHER" id="PTHR12592:SF0">
    <property type="entry name" value="ATP-DEPENDENT (S)-NAD(P)H-HYDRATE DEHYDRATASE"/>
    <property type="match status" value="1"/>
</dbReference>
<evidence type="ECO:0000256" key="16">
    <source>
        <dbReference type="ARBA" id="ARBA00049209"/>
    </source>
</evidence>
<evidence type="ECO:0000256" key="13">
    <source>
        <dbReference type="ARBA" id="ARBA00023268"/>
    </source>
</evidence>
<keyword evidence="13" id="KW-0511">Multifunctional enzyme</keyword>
<organism evidence="20 21">
    <name type="scientific">Campylobacter pinnipediorum subsp. caledonicus</name>
    <dbReference type="NCBI Taxonomy" id="1874362"/>
    <lineage>
        <taxon>Bacteria</taxon>
        <taxon>Pseudomonadati</taxon>
        <taxon>Campylobacterota</taxon>
        <taxon>Epsilonproteobacteria</taxon>
        <taxon>Campylobacterales</taxon>
        <taxon>Campylobacteraceae</taxon>
        <taxon>Campylobacter</taxon>
    </lineage>
</organism>
<evidence type="ECO:0000259" key="19">
    <source>
        <dbReference type="PROSITE" id="PS51385"/>
    </source>
</evidence>
<evidence type="ECO:0000256" key="12">
    <source>
        <dbReference type="ARBA" id="ARBA00023239"/>
    </source>
</evidence>
<sequence length="464" mass="50311">MKKLFLNTNELDLRATLKFGLESEILMENAALSMASHIRKKIKKGSKILGICGGGNNAADVFAALRMLQGDYKTKIFLASTSLKPLAKKQLEIAKKAGVKLTTKIKKSKCILDGLFGSGLNRELCKEHKKLLKKINKIKAYKVACDFPSGLSENGNILGECFKADITICMGALKLGCFLDEAKDYVGRVKVANLGVCKDKFQTKTDTFLLQKSDLKLPFRKRLCVNKGDFGHAFVICGKLSGASEICAKAAFSIGAGLVSVIGRNKIIKNYLMQTDKISQKMNAGAVGMGLSLEDVSNLSSDTLNDKSLVLDAMMCHCKITFDILKQNKKVVLTPHPKEFCSLLKLGGLADISVDELQKNRFEYAKKFSLKFKCVLVLKGANTIIAKNGKLFIMPFGSSSLAKGGSGDALSGIILGLLAQGYSPLKAAINGTLAHALSAKKQKINNYALNPNNIIKGIKCLQRK</sequence>
<evidence type="ECO:0000259" key="18">
    <source>
        <dbReference type="PROSITE" id="PS51383"/>
    </source>
</evidence>
<keyword evidence="7 17" id="KW-0067">ATP-binding</keyword>
<comment type="catalytic activity">
    <reaction evidence="16 17">
        <text>(6S)-NADPHX + ADP = AMP + phosphate + NADPH + H(+)</text>
        <dbReference type="Rhea" id="RHEA:32235"/>
        <dbReference type="ChEBI" id="CHEBI:15378"/>
        <dbReference type="ChEBI" id="CHEBI:43474"/>
        <dbReference type="ChEBI" id="CHEBI:57783"/>
        <dbReference type="ChEBI" id="CHEBI:64076"/>
        <dbReference type="ChEBI" id="CHEBI:456215"/>
        <dbReference type="ChEBI" id="CHEBI:456216"/>
        <dbReference type="EC" id="4.2.1.136"/>
    </reaction>
</comment>
<keyword evidence="9 17" id="KW-0630">Potassium</keyword>
<accession>A0A1S6U576</accession>
<dbReference type="SUPFAM" id="SSF64153">
    <property type="entry name" value="YjeF N-terminal domain-like"/>
    <property type="match status" value="1"/>
</dbReference>
<dbReference type="EC" id="5.1.99.6" evidence="17"/>
<dbReference type="InterPro" id="IPR004443">
    <property type="entry name" value="YjeF_N_dom"/>
</dbReference>
<dbReference type="GO" id="GO:0110051">
    <property type="term" value="P:metabolite repair"/>
    <property type="evidence" value="ECO:0007669"/>
    <property type="project" value="TreeGrafter"/>
</dbReference>
<keyword evidence="21" id="KW-1185">Reference proteome</keyword>
<dbReference type="Gene3D" id="3.40.1190.20">
    <property type="match status" value="1"/>
</dbReference>
<comment type="function">
    <text evidence="14 17">Bifunctional enzyme that catalyzes the epimerization of the S- and R-forms of NAD(P)HX and the dehydration of the S-form of NAD(P)HX at the expense of ADP, which is converted to AMP. This allows the repair of both epimers of NAD(P)HX, a damaged form of NAD(P)H that is a result of enzymatic or heat-dependent hydration.</text>
</comment>
<evidence type="ECO:0000256" key="10">
    <source>
        <dbReference type="ARBA" id="ARBA00023027"/>
    </source>
</evidence>
<evidence type="ECO:0000256" key="6">
    <source>
        <dbReference type="ARBA" id="ARBA00022741"/>
    </source>
</evidence>
<gene>
    <name evidence="20" type="ORF">CPIN18021_0065</name>
</gene>
<dbReference type="NCBIfam" id="TIGR00196">
    <property type="entry name" value="yjeF_cterm"/>
    <property type="match status" value="1"/>
</dbReference>
<dbReference type="SUPFAM" id="SSF53613">
    <property type="entry name" value="Ribokinase-like"/>
    <property type="match status" value="1"/>
</dbReference>
<dbReference type="Gene3D" id="3.40.50.10260">
    <property type="entry name" value="YjeF N-terminal domain"/>
    <property type="match status" value="1"/>
</dbReference>
<dbReference type="InterPro" id="IPR030677">
    <property type="entry name" value="Nnr"/>
</dbReference>
<comment type="similarity">
    <text evidence="4 17">In the C-terminal section; belongs to the NnrD/CARKD family.</text>
</comment>
<dbReference type="GO" id="GO:0052856">
    <property type="term" value="F:NAD(P)HX epimerase activity"/>
    <property type="evidence" value="ECO:0007669"/>
    <property type="project" value="UniProtKB-EC"/>
</dbReference>
<dbReference type="Proteomes" id="UP000190868">
    <property type="component" value="Chromosome"/>
</dbReference>
<dbReference type="RefSeq" id="WP_078424142.1">
    <property type="nucleotide sequence ID" value="NZ_CP017258.1"/>
</dbReference>
<dbReference type="Pfam" id="PF03853">
    <property type="entry name" value="YjeF_N"/>
    <property type="match status" value="1"/>
</dbReference>
<dbReference type="PANTHER" id="PTHR12592">
    <property type="entry name" value="ATP-DEPENDENT (S)-NAD(P)H-HYDRATE DEHYDRATASE FAMILY MEMBER"/>
    <property type="match status" value="1"/>
</dbReference>
<evidence type="ECO:0000256" key="11">
    <source>
        <dbReference type="ARBA" id="ARBA00023235"/>
    </source>
</evidence>
<dbReference type="PROSITE" id="PS51383">
    <property type="entry name" value="YJEF_C_3"/>
    <property type="match status" value="1"/>
</dbReference>
<dbReference type="EMBL" id="CP017258">
    <property type="protein sequence ID" value="AQW86928.1"/>
    <property type="molecule type" value="Genomic_DNA"/>
</dbReference>
<evidence type="ECO:0000256" key="3">
    <source>
        <dbReference type="ARBA" id="ARBA00006001"/>
    </source>
</evidence>
<reference evidence="21" key="1">
    <citation type="submission" date="2016-09" db="EMBL/GenBank/DDBJ databases">
        <title>Comparative genomics of the Campylobacter concisus group.</title>
        <authorList>
            <person name="Miller W.G."/>
            <person name="Yee E."/>
            <person name="Chapman M.H."/>
            <person name="Huynh S."/>
            <person name="Bono J.L."/>
            <person name="On S.L.W."/>
            <person name="StLeger J."/>
            <person name="Foster G."/>
            <person name="Parker C.T."/>
        </authorList>
    </citation>
    <scope>NUCLEOTIDE SEQUENCE [LARGE SCALE GENOMIC DNA]</scope>
    <source>
        <strain evidence="21">RM18021</strain>
    </source>
</reference>
<dbReference type="GO" id="GO:0046872">
    <property type="term" value="F:metal ion binding"/>
    <property type="evidence" value="ECO:0007669"/>
    <property type="project" value="UniProtKB-UniRule"/>
</dbReference>
<keyword evidence="20" id="KW-0808">Transferase</keyword>
<keyword evidence="10 17" id="KW-0520">NAD</keyword>
<dbReference type="GO" id="GO:0016301">
    <property type="term" value="F:kinase activity"/>
    <property type="evidence" value="ECO:0007669"/>
    <property type="project" value="UniProtKB-KW"/>
</dbReference>
<dbReference type="AlphaFoldDB" id="A0A1S6U576"/>
<evidence type="ECO:0000256" key="7">
    <source>
        <dbReference type="ARBA" id="ARBA00022840"/>
    </source>
</evidence>
<dbReference type="PROSITE" id="PS51385">
    <property type="entry name" value="YJEF_N"/>
    <property type="match status" value="1"/>
</dbReference>
<evidence type="ECO:0000256" key="15">
    <source>
        <dbReference type="ARBA" id="ARBA00048238"/>
    </source>
</evidence>
<dbReference type="InterPro" id="IPR029056">
    <property type="entry name" value="Ribokinase-like"/>
</dbReference>
<dbReference type="InterPro" id="IPR000631">
    <property type="entry name" value="CARKD"/>
</dbReference>
<evidence type="ECO:0000313" key="20">
    <source>
        <dbReference type="EMBL" id="AQW86928.1"/>
    </source>
</evidence>
<protein>
    <recommendedName>
        <fullName evidence="17">Bifunctional NAD(P)H-hydrate repair enzyme</fullName>
    </recommendedName>
    <alternativeName>
        <fullName evidence="17">Nicotinamide nucleotide repair protein</fullName>
    </alternativeName>
    <domain>
        <recommendedName>
            <fullName evidence="17">ADP-dependent (S)-NAD(P)H-hydrate dehydratase</fullName>
            <ecNumber evidence="17">4.2.1.136</ecNumber>
        </recommendedName>
        <alternativeName>
            <fullName evidence="17">ADP-dependent NAD(P)HX dehydratase</fullName>
        </alternativeName>
    </domain>
    <domain>
        <recommendedName>
            <fullName evidence="17">NAD(P)H-hydrate epimerase</fullName>
            <ecNumber evidence="17">5.1.99.6</ecNumber>
        </recommendedName>
    </domain>
</protein>
<evidence type="ECO:0000256" key="1">
    <source>
        <dbReference type="ARBA" id="ARBA00000013"/>
    </source>
</evidence>
<name>A0A1S6U576_9BACT</name>
<comment type="catalytic activity">
    <reaction evidence="2 17">
        <text>(6R)-NADPHX = (6S)-NADPHX</text>
        <dbReference type="Rhea" id="RHEA:32227"/>
        <dbReference type="ChEBI" id="CHEBI:64076"/>
        <dbReference type="ChEBI" id="CHEBI:64077"/>
        <dbReference type="EC" id="5.1.99.6"/>
    </reaction>
</comment>
<dbReference type="InterPro" id="IPR036652">
    <property type="entry name" value="YjeF_N_dom_sf"/>
</dbReference>
<proteinExistence type="inferred from homology"/>
<comment type="cofactor">
    <cofactor evidence="17">
        <name>K(+)</name>
        <dbReference type="ChEBI" id="CHEBI:29103"/>
    </cofactor>
    <text evidence="17">Binds 1 potassium ion per subunit.</text>
</comment>
<evidence type="ECO:0000256" key="9">
    <source>
        <dbReference type="ARBA" id="ARBA00022958"/>
    </source>
</evidence>
<evidence type="ECO:0000256" key="8">
    <source>
        <dbReference type="ARBA" id="ARBA00022857"/>
    </source>
</evidence>
<dbReference type="EC" id="4.2.1.136" evidence="17"/>
<comment type="catalytic activity">
    <reaction evidence="1 17">
        <text>(6R)-NADHX = (6S)-NADHX</text>
        <dbReference type="Rhea" id="RHEA:32215"/>
        <dbReference type="ChEBI" id="CHEBI:64074"/>
        <dbReference type="ChEBI" id="CHEBI:64075"/>
        <dbReference type="EC" id="5.1.99.6"/>
    </reaction>
</comment>
<feature type="domain" description="YjeF C-terminal" evidence="18">
    <location>
        <begin position="210"/>
        <end position="464"/>
    </location>
</feature>
<evidence type="ECO:0000256" key="5">
    <source>
        <dbReference type="ARBA" id="ARBA00022723"/>
    </source>
</evidence>
<keyword evidence="11 17" id="KW-0413">Isomerase</keyword>
<keyword evidence="8 17" id="KW-0521">NADP</keyword>
<dbReference type="GO" id="GO:0005524">
    <property type="term" value="F:ATP binding"/>
    <property type="evidence" value="ECO:0007669"/>
    <property type="project" value="UniProtKB-UniRule"/>
</dbReference>
<evidence type="ECO:0000256" key="2">
    <source>
        <dbReference type="ARBA" id="ARBA00000909"/>
    </source>
</evidence>